<reference evidence="11 12" key="1">
    <citation type="submission" date="2015-07" db="EMBL/GenBank/DDBJ databases">
        <title>The genome of the fungus Escovopsis weberi, a specialized disease agent of ant agriculture.</title>
        <authorList>
            <person name="de Man T.J."/>
            <person name="Stajich J.E."/>
            <person name="Kubicek C.P."/>
            <person name="Chenthamara K."/>
            <person name="Atanasova L."/>
            <person name="Druzhinina I.S."/>
            <person name="Birnbaum S."/>
            <person name="Barribeau S.M."/>
            <person name="Teiling C."/>
            <person name="Suen G."/>
            <person name="Currie C."/>
            <person name="Gerardo N.M."/>
        </authorList>
    </citation>
    <scope>NUCLEOTIDE SEQUENCE [LARGE SCALE GENOMIC DNA]</scope>
</reference>
<feature type="domain" description="Mannosidase Ig/CBM-like" evidence="8">
    <location>
        <begin position="701"/>
        <end position="786"/>
    </location>
</feature>
<name>A0A0M9VRZ0_ESCWE</name>
<dbReference type="Pfam" id="PF18368">
    <property type="entry name" value="Ig_GlcNase"/>
    <property type="match status" value="1"/>
</dbReference>
<protein>
    <submittedName>
        <fullName evidence="11">Exo-beta-D-glucosaminidase</fullName>
    </submittedName>
</protein>
<dbReference type="InterPro" id="IPR008979">
    <property type="entry name" value="Galactose-bd-like_sf"/>
</dbReference>
<evidence type="ECO:0000259" key="7">
    <source>
        <dbReference type="Pfam" id="PF00703"/>
    </source>
</evidence>
<accession>A0A0M9VRZ0</accession>
<dbReference type="InterPro" id="IPR013783">
    <property type="entry name" value="Ig-like_fold"/>
</dbReference>
<dbReference type="Pfam" id="PF22666">
    <property type="entry name" value="Glyco_hydro_2_N2"/>
    <property type="match status" value="1"/>
</dbReference>
<dbReference type="InterPro" id="IPR043534">
    <property type="entry name" value="EBDG/EBM"/>
</dbReference>
<dbReference type="Gene3D" id="3.20.20.80">
    <property type="entry name" value="Glycosidases"/>
    <property type="match status" value="1"/>
</dbReference>
<gene>
    <name evidence="11" type="ORF">ESCO_005831</name>
</gene>
<proteinExistence type="inferred from homology"/>
<feature type="domain" description="Beta-mannosidase-like galactose-binding" evidence="10">
    <location>
        <begin position="73"/>
        <end position="191"/>
    </location>
</feature>
<keyword evidence="3" id="KW-0119">Carbohydrate metabolism</keyword>
<dbReference type="Pfam" id="PF17786">
    <property type="entry name" value="Mannosidase_ig"/>
    <property type="match status" value="1"/>
</dbReference>
<dbReference type="SUPFAM" id="SSF49303">
    <property type="entry name" value="beta-Galactosidase/glucuronidase domain"/>
    <property type="match status" value="3"/>
</dbReference>
<keyword evidence="12" id="KW-1185">Reference proteome</keyword>
<dbReference type="EMBL" id="LGSR01000028">
    <property type="protein sequence ID" value="KOS17142.1"/>
    <property type="molecule type" value="Genomic_DNA"/>
</dbReference>
<evidence type="ECO:0000259" key="10">
    <source>
        <dbReference type="Pfam" id="PF22666"/>
    </source>
</evidence>
<evidence type="ECO:0000256" key="1">
    <source>
        <dbReference type="ARBA" id="ARBA00007401"/>
    </source>
</evidence>
<dbReference type="InterPro" id="IPR017853">
    <property type="entry name" value="GH"/>
</dbReference>
<evidence type="ECO:0000256" key="2">
    <source>
        <dbReference type="ARBA" id="ARBA00022801"/>
    </source>
</evidence>
<dbReference type="SUPFAM" id="SSF51445">
    <property type="entry name" value="(Trans)glycosidases"/>
    <property type="match status" value="1"/>
</dbReference>
<dbReference type="OrthoDB" id="408532at2759"/>
<evidence type="ECO:0000313" key="11">
    <source>
        <dbReference type="EMBL" id="KOS17142.1"/>
    </source>
</evidence>
<sequence length="916" mass="100745">MIGHAVAAALLLGNGLLGNGLVSADAADSSYKPPAPLTSKVGQRVAIPGWDLASSSDVSKDLGSLSKPGVDTSRWHRTKLSRCTIMACLIDAGVYDDEQLFYSDNLNHVNWGQFSVPWLYRSEFALTQRQPGPAKGRRYILETNGITSRADLFLNGEKIADSGFQIGAYGGHAYDITDLAGKSNALVVQAYPTQYLFDFAVGFVDWNPYSPDNGTGVWRDITVKEIGPVSLEAVNVMTDIGLPVETAKTAFVTVRAKAHNYEDGPVSVTAQAIITDPAGRKAGVVSRTVRLAPGETRLIDLKQTVQDPQVWWPRQWGGQPLYSAQVTLSVGSEVSDAGERQFGIRTVTSAINGHNDTQFAVNGHPFQVVGGGYSADIFLRWDGERFSRIVDYMFDMHQNTVRLEGKFEHPELYDIADRRGMLVMAGWECCDKWEAWAYNDELALNPPPVWDDEDYRTASASAVHEADMIQSHPSLLAFLAGSDFWPNDEATALYLKALKDAGWQTPIIASAAKRGYPELLGPSGMKMDGPYDWVPPNYWFDTEPSEERLGAAFGFGSELGAGVGTPEMGSLRRFLSRDDLDDLWQQPGKNLFHMSTNASSFYNRHIYNEGLYKRFGAPASLEDYLIKAQMMDYEATRAQYEGFGALWNADRPATGLIYWMLNNAWPSLHWNQFDYYLHPAGSFFGTKVGARVEHAAYDPNKREVWLINHSLNQTGPRTIAYEIIDLGGKAVARGSIRATAKPNSGFKAASIAKDVGKMKSSVAFLRLVLSDAASGRVLSRNVYWISRQIDVLDWSNATWYYTQVSDFADFTALNHIAPAQVSVAKAGYSSGAADLDIAGTKTASLVLENKSSVPAFFIRLNLVDRNGSDVNPVSWSDNYLTLWPHEKLTVSVGQWSGNGVAVQVDGKNVKSITVKL</sequence>
<dbReference type="InterPro" id="IPR041351">
    <property type="entry name" value="Ig_GlcNase"/>
</dbReference>
<organism evidence="11 12">
    <name type="scientific">Escovopsis weberi</name>
    <dbReference type="NCBI Taxonomy" id="150374"/>
    <lineage>
        <taxon>Eukaryota</taxon>
        <taxon>Fungi</taxon>
        <taxon>Dikarya</taxon>
        <taxon>Ascomycota</taxon>
        <taxon>Pezizomycotina</taxon>
        <taxon>Sordariomycetes</taxon>
        <taxon>Hypocreomycetidae</taxon>
        <taxon>Hypocreales</taxon>
        <taxon>Hypocreaceae</taxon>
        <taxon>Escovopsis</taxon>
    </lineage>
</organism>
<dbReference type="PANTHER" id="PTHR43536">
    <property type="entry name" value="MANNOSYLGLYCOPROTEIN ENDO-BETA-MANNOSIDASE"/>
    <property type="match status" value="1"/>
</dbReference>
<evidence type="ECO:0000256" key="6">
    <source>
        <dbReference type="SAM" id="SignalP"/>
    </source>
</evidence>
<evidence type="ECO:0000259" key="8">
    <source>
        <dbReference type="Pfam" id="PF17786"/>
    </source>
</evidence>
<feature type="signal peptide" evidence="6">
    <location>
        <begin position="1"/>
        <end position="26"/>
    </location>
</feature>
<keyword evidence="2" id="KW-0378">Hydrolase</keyword>
<keyword evidence="4" id="KW-0326">Glycosidase</keyword>
<dbReference type="InterPro" id="IPR041447">
    <property type="entry name" value="Mannosidase_ig"/>
</dbReference>
<dbReference type="AlphaFoldDB" id="A0A0M9VRZ0"/>
<keyword evidence="6" id="KW-0732">Signal</keyword>
<dbReference type="InterPro" id="IPR006102">
    <property type="entry name" value="Ig-like_GH2"/>
</dbReference>
<evidence type="ECO:0000259" key="9">
    <source>
        <dbReference type="Pfam" id="PF18368"/>
    </source>
</evidence>
<comment type="similarity">
    <text evidence="1">Belongs to the glycosyl hydrolase 2 family.</text>
</comment>
<dbReference type="SUPFAM" id="SSF49785">
    <property type="entry name" value="Galactose-binding domain-like"/>
    <property type="match status" value="1"/>
</dbReference>
<feature type="chain" id="PRO_5005839467" evidence="6">
    <location>
        <begin position="27"/>
        <end position="916"/>
    </location>
</feature>
<dbReference type="GO" id="GO:0004553">
    <property type="term" value="F:hydrolase activity, hydrolyzing O-glycosyl compounds"/>
    <property type="evidence" value="ECO:0007669"/>
    <property type="project" value="InterPro"/>
</dbReference>
<dbReference type="Gene3D" id="2.60.40.10">
    <property type="entry name" value="Immunoglobulins"/>
    <property type="match status" value="3"/>
</dbReference>
<feature type="domain" description="Exo-beta-D-glucosaminidase Ig-fold" evidence="9">
    <location>
        <begin position="799"/>
        <end position="909"/>
    </location>
</feature>
<evidence type="ECO:0000256" key="3">
    <source>
        <dbReference type="ARBA" id="ARBA00023277"/>
    </source>
</evidence>
<keyword evidence="5" id="KW-0624">Polysaccharide degradation</keyword>
<comment type="caution">
    <text evidence="11">The sequence shown here is derived from an EMBL/GenBank/DDBJ whole genome shotgun (WGS) entry which is preliminary data.</text>
</comment>
<evidence type="ECO:0000256" key="5">
    <source>
        <dbReference type="ARBA" id="ARBA00023326"/>
    </source>
</evidence>
<dbReference type="InterPro" id="IPR054593">
    <property type="entry name" value="Beta-mannosidase-like_N2"/>
</dbReference>
<evidence type="ECO:0000313" key="12">
    <source>
        <dbReference type="Proteomes" id="UP000053831"/>
    </source>
</evidence>
<dbReference type="Pfam" id="PF00703">
    <property type="entry name" value="Glyco_hydro_2"/>
    <property type="match status" value="1"/>
</dbReference>
<dbReference type="STRING" id="150374.A0A0M9VRZ0"/>
<dbReference type="GO" id="GO:0000272">
    <property type="term" value="P:polysaccharide catabolic process"/>
    <property type="evidence" value="ECO:0007669"/>
    <property type="project" value="UniProtKB-KW"/>
</dbReference>
<dbReference type="PANTHER" id="PTHR43536:SF1">
    <property type="entry name" value="MANNOSYLGLYCOPROTEIN ENDO-BETA-MANNOSIDASE"/>
    <property type="match status" value="1"/>
</dbReference>
<evidence type="ECO:0000256" key="4">
    <source>
        <dbReference type="ARBA" id="ARBA00023295"/>
    </source>
</evidence>
<dbReference type="Proteomes" id="UP000053831">
    <property type="component" value="Unassembled WGS sequence"/>
</dbReference>
<feature type="domain" description="Glycoside hydrolase family 2 immunoglobulin-like beta-sandwich" evidence="7">
    <location>
        <begin position="246"/>
        <end position="345"/>
    </location>
</feature>
<dbReference type="Gene3D" id="2.60.120.260">
    <property type="entry name" value="Galactose-binding domain-like"/>
    <property type="match status" value="1"/>
</dbReference>
<dbReference type="InterPro" id="IPR036156">
    <property type="entry name" value="Beta-gal/glucu_dom_sf"/>
</dbReference>